<organism evidence="2 3">
    <name type="scientific">Promicromonospora umidemergens</name>
    <dbReference type="NCBI Taxonomy" id="629679"/>
    <lineage>
        <taxon>Bacteria</taxon>
        <taxon>Bacillati</taxon>
        <taxon>Actinomycetota</taxon>
        <taxon>Actinomycetes</taxon>
        <taxon>Micrococcales</taxon>
        <taxon>Promicromonosporaceae</taxon>
        <taxon>Promicromonospora</taxon>
    </lineage>
</organism>
<reference evidence="3" key="1">
    <citation type="journal article" date="2019" name="Int. J. Syst. Evol. Microbiol.">
        <title>The Global Catalogue of Microorganisms (GCM) 10K type strain sequencing project: providing services to taxonomists for standard genome sequencing and annotation.</title>
        <authorList>
            <consortium name="The Broad Institute Genomics Platform"/>
            <consortium name="The Broad Institute Genome Sequencing Center for Infectious Disease"/>
            <person name="Wu L."/>
            <person name="Ma J."/>
        </authorList>
    </citation>
    <scope>NUCLEOTIDE SEQUENCE [LARGE SCALE GENOMIC DNA]</scope>
    <source>
        <strain evidence="3">JCM 17975</strain>
    </source>
</reference>
<comment type="caution">
    <text evidence="2">The sequence shown here is derived from an EMBL/GenBank/DDBJ whole genome shotgun (WGS) entry which is preliminary data.</text>
</comment>
<evidence type="ECO:0000256" key="1">
    <source>
        <dbReference type="SAM" id="MobiDB-lite"/>
    </source>
</evidence>
<dbReference type="EMBL" id="BAABHM010000033">
    <property type="protein sequence ID" value="GAA4720393.1"/>
    <property type="molecule type" value="Genomic_DNA"/>
</dbReference>
<feature type="region of interest" description="Disordered" evidence="1">
    <location>
        <begin position="1"/>
        <end position="21"/>
    </location>
</feature>
<gene>
    <name evidence="2" type="ORF">GCM10023198_50470</name>
</gene>
<feature type="compositionally biased region" description="Basic and acidic residues" evidence="1">
    <location>
        <begin position="1"/>
        <end position="11"/>
    </location>
</feature>
<name>A0ABP8Y529_9MICO</name>
<dbReference type="RefSeq" id="WP_253877784.1">
    <property type="nucleotide sequence ID" value="NZ_BAABHM010000033.1"/>
</dbReference>
<sequence length="435" mass="46079">MANEHLRRLREAMPSPSGSGLPMTRAELAAAVNQYIWATTGEECHLDADTLARYERGQLRWPCAMYRDGLRAVLGVDTDAGLGFFRTRRGRSAIPDLSAWVASWPAPRDVGELPNPGTGMDALRRAVLSHTSTKLVPTDAPDSSAPVRQHVATAFEAYQAGRYENAAYHASAALVSIDPEPAMADATDPRVIALACQIAAIVLSKAKHTDLSRLVADRGVTAAEAAGDPCLRLSLVRTAAFTKAASGDRADALATIATVARDFEPLMGKTPLSASVYGTMLLTGAMLAAGQGDHAGAGDYLDEAQNAAQVTGTDRNDLWTAFGPSNVAIHRTNVAAAVGDMDTALATGALLRIEHLPIERRVRLHLDVARASLAVGDREDALATLVRAEMVAPSQVRHHQITRCIVTQLISSAPRRPGAELSRMADLAGVPITPA</sequence>
<evidence type="ECO:0008006" key="4">
    <source>
        <dbReference type="Google" id="ProtNLM"/>
    </source>
</evidence>
<dbReference type="Proteomes" id="UP001500843">
    <property type="component" value="Unassembled WGS sequence"/>
</dbReference>
<evidence type="ECO:0000313" key="2">
    <source>
        <dbReference type="EMBL" id="GAA4720393.1"/>
    </source>
</evidence>
<accession>A0ABP8Y529</accession>
<protein>
    <recommendedName>
        <fullName evidence="4">XRE family transcriptional regulator</fullName>
    </recommendedName>
</protein>
<keyword evidence="3" id="KW-1185">Reference proteome</keyword>
<proteinExistence type="predicted"/>
<evidence type="ECO:0000313" key="3">
    <source>
        <dbReference type="Proteomes" id="UP001500843"/>
    </source>
</evidence>